<evidence type="ECO:0000313" key="1">
    <source>
        <dbReference type="EMBL" id="ABO09280.1"/>
    </source>
</evidence>
<evidence type="ECO:0000313" key="2">
    <source>
        <dbReference type="Proteomes" id="UP000001431"/>
    </source>
</evidence>
<keyword evidence="2" id="KW-1185">Reference proteome</keyword>
<dbReference type="Proteomes" id="UP000001431">
    <property type="component" value="Chromosome"/>
</dbReference>
<dbReference type="HOGENOM" id="CLU_753589_0_0_2"/>
<dbReference type="RefSeq" id="WP_011850538.1">
    <property type="nucleotide sequence ID" value="NC_009073.1"/>
</dbReference>
<gene>
    <name evidence="1" type="ordered locus">Pcal_1863</name>
</gene>
<dbReference type="EMBL" id="CP000561">
    <property type="protein sequence ID" value="ABO09280.1"/>
    <property type="molecule type" value="Genomic_DNA"/>
</dbReference>
<dbReference type="STRING" id="410359.Pcal_1863"/>
<name>A3MXB3_PYRCJ</name>
<dbReference type="GeneID" id="4908283"/>
<proteinExistence type="predicted"/>
<accession>A3MXB3</accession>
<dbReference type="AlphaFoldDB" id="A3MXB3"/>
<dbReference type="eggNOG" id="arCOG07834">
    <property type="taxonomic scope" value="Archaea"/>
</dbReference>
<reference evidence="1" key="1">
    <citation type="submission" date="2007-02" db="EMBL/GenBank/DDBJ databases">
        <title>Complete sequence of Pyrobaculum calidifontis JCM 11548.</title>
        <authorList>
            <consortium name="US DOE Joint Genome Institute"/>
            <person name="Copeland A."/>
            <person name="Lucas S."/>
            <person name="Lapidus A."/>
            <person name="Barry K."/>
            <person name="Glavina del Rio T."/>
            <person name="Dalin E."/>
            <person name="Tice H."/>
            <person name="Pitluck S."/>
            <person name="Chain P."/>
            <person name="Malfatti S."/>
            <person name="Shin M."/>
            <person name="Vergez L."/>
            <person name="Schmutz J."/>
            <person name="Larimer F."/>
            <person name="Land M."/>
            <person name="Hauser L."/>
            <person name="Kyrpides N."/>
            <person name="Mikhailova N."/>
            <person name="Cozen A.E."/>
            <person name="Fitz-Gibbon S.T."/>
            <person name="House C.H."/>
            <person name="Saltikov C."/>
            <person name="Lowe T.M."/>
            <person name="Richardson P."/>
        </authorList>
    </citation>
    <scope>NUCLEOTIDE SEQUENCE [LARGE SCALE GENOMIC DNA]</scope>
    <source>
        <strain evidence="1">JCM 11548</strain>
    </source>
</reference>
<sequence length="354" mass="39803">MISLAPFYKLKLFIYRSSRLILLQYADEWDLGWADLVGRVGEWFVFYVVPGGEKRVRVLELVGQVFSPWPYEGYVRGRPFVIFGGRWWRLFGFVVEGVFEGGFRPLCVPPIEGSRWWVYAPVAQFFDFLKYPPADDVAYVLAPGGLRVVRQHGFYGDVVDYSLCKCVFYRPPPRTAYEANNLVVSPIGPPLTLPGRGSLLGAELPVVRRRLGYLRVGEWLAWHRVLGVLDYQPGEAAKKWVVVGDDGLYVAEFVPTAKEPLEEIGEVGYVKVVAPYEGDVDDVASPCGAPRLVACTEETTDLLRSLGHRCEAERGVPHVLLGSPEEVALGREALDWPLADTCSVYRPGAHWWHL</sequence>
<protein>
    <submittedName>
        <fullName evidence="1">Uncharacterized protein</fullName>
    </submittedName>
</protein>
<organism evidence="1 2">
    <name type="scientific">Pyrobaculum calidifontis (strain DSM 21063 / JCM 11548 / VA1)</name>
    <dbReference type="NCBI Taxonomy" id="410359"/>
    <lineage>
        <taxon>Archaea</taxon>
        <taxon>Thermoproteota</taxon>
        <taxon>Thermoprotei</taxon>
        <taxon>Thermoproteales</taxon>
        <taxon>Thermoproteaceae</taxon>
        <taxon>Pyrobaculum</taxon>
    </lineage>
</organism>
<dbReference type="KEGG" id="pcl:Pcal_1863"/>